<dbReference type="EMBL" id="VTEZ01000010">
    <property type="protein sequence ID" value="TYS79574.1"/>
    <property type="molecule type" value="Genomic_DNA"/>
</dbReference>
<dbReference type="InterPro" id="IPR018775">
    <property type="entry name" value="RlaP"/>
</dbReference>
<dbReference type="AlphaFoldDB" id="A0A5D4THS7"/>
<evidence type="ECO:0000313" key="1">
    <source>
        <dbReference type="EMBL" id="TYS79574.1"/>
    </source>
</evidence>
<dbReference type="RefSeq" id="WP_148971085.1">
    <property type="nucleotide sequence ID" value="NZ_JBNIKW010000012.1"/>
</dbReference>
<proteinExistence type="predicted"/>
<comment type="caution">
    <text evidence="1">The sequence shown here is derived from an EMBL/GenBank/DDBJ whole genome shotgun (WGS) entry which is preliminary data.</text>
</comment>
<accession>A0A5D4THS7</accession>
<dbReference type="PANTHER" id="PTHR34817">
    <property type="entry name" value="NUCLEOTIDYLTRANSFERASE"/>
    <property type="match status" value="1"/>
</dbReference>
<sequence>MRKIILGELKKIEKEERVIILYAVEAGSRAWGYQTDESDYDVRFIYIREVTAYLNLQETKDVIIKSTHDSIEFSGWDLSKALKLLRKSNPSLMEWLTNENVYRELSVIKNIRELGDMTFSPASCLIHYNQMAKRNIEKYLNEDTKDLKKWMTIIRPWLACKWIEEFQTFPPNGVNEMIYHININEGMKDTISSMIRARVNGKEVPNPIVRNFEDYIRNDLLIMNGTLENLHMDDSFQWGHINETFITILEDVWGMHLYGKER</sequence>
<name>A0A5D4THS7_9BACI</name>
<dbReference type="Proteomes" id="UP000324269">
    <property type="component" value="Unassembled WGS sequence"/>
</dbReference>
<keyword evidence="1" id="KW-0808">Transferase</keyword>
<dbReference type="OrthoDB" id="9796845at2"/>
<evidence type="ECO:0000313" key="2">
    <source>
        <dbReference type="Proteomes" id="UP000324269"/>
    </source>
</evidence>
<dbReference type="PANTHER" id="PTHR34817:SF2">
    <property type="entry name" value="NUCLEOTIDYLTRANSFERASE"/>
    <property type="match status" value="1"/>
</dbReference>
<protein>
    <submittedName>
        <fullName evidence="1">Nucleotidyltransferase domain-containing protein</fullName>
    </submittedName>
</protein>
<organism evidence="1 2">
    <name type="scientific">Rossellomorea aquimaris</name>
    <dbReference type="NCBI Taxonomy" id="189382"/>
    <lineage>
        <taxon>Bacteria</taxon>
        <taxon>Bacillati</taxon>
        <taxon>Bacillota</taxon>
        <taxon>Bacilli</taxon>
        <taxon>Bacillales</taxon>
        <taxon>Bacillaceae</taxon>
        <taxon>Rossellomorea</taxon>
    </lineage>
</organism>
<gene>
    <name evidence="1" type="ORF">FZC85_21205</name>
</gene>
<dbReference type="Pfam" id="PF10127">
    <property type="entry name" value="RlaP"/>
    <property type="match status" value="1"/>
</dbReference>
<dbReference type="GO" id="GO:0016740">
    <property type="term" value="F:transferase activity"/>
    <property type="evidence" value="ECO:0007669"/>
    <property type="project" value="UniProtKB-KW"/>
</dbReference>
<reference evidence="1 2" key="1">
    <citation type="submission" date="2019-08" db="EMBL/GenBank/DDBJ databases">
        <title>Bacillus genomes from the desert of Cuatro Cienegas, Coahuila.</title>
        <authorList>
            <person name="Olmedo-Alvarez G."/>
        </authorList>
    </citation>
    <scope>NUCLEOTIDE SEQUENCE [LARGE SCALE GENOMIC DNA]</scope>
    <source>
        <strain evidence="1 2">CH87b_3T</strain>
    </source>
</reference>